<protein>
    <recommendedName>
        <fullName evidence="2">Virulence-associated protein E-like domain-containing protein</fullName>
    </recommendedName>
</protein>
<reference evidence="3 4" key="1">
    <citation type="submission" date="2020-10" db="EMBL/GenBank/DDBJ databases">
        <title>Connecting structure to function with the recovery of over 1000 high-quality activated sludge metagenome-assembled genomes encoding full-length rRNA genes using long-read sequencing.</title>
        <authorList>
            <person name="Singleton C.M."/>
            <person name="Petriglieri F."/>
            <person name="Kristensen J.M."/>
            <person name="Kirkegaard R.H."/>
            <person name="Michaelsen T.Y."/>
            <person name="Andersen M.H."/>
            <person name="Karst S.M."/>
            <person name="Dueholm M.S."/>
            <person name="Nielsen P.H."/>
            <person name="Albertsen M."/>
        </authorList>
    </citation>
    <scope>NUCLEOTIDE SEQUENCE [LARGE SCALE GENOMIC DNA]</scope>
    <source>
        <strain evidence="3">Ribe_18-Q3-R11-54_MAXAC.273</strain>
    </source>
</reference>
<dbReference type="SUPFAM" id="SSF52540">
    <property type="entry name" value="P-loop containing nucleoside triphosphate hydrolases"/>
    <property type="match status" value="1"/>
</dbReference>
<dbReference type="Proteomes" id="UP000808337">
    <property type="component" value="Unassembled WGS sequence"/>
</dbReference>
<feature type="domain" description="Virulence-associated protein E-like" evidence="2">
    <location>
        <begin position="134"/>
        <end position="336"/>
    </location>
</feature>
<evidence type="ECO:0000313" key="4">
    <source>
        <dbReference type="Proteomes" id="UP000808337"/>
    </source>
</evidence>
<dbReference type="PANTHER" id="PTHR34985:SF1">
    <property type="entry name" value="SLR0554 PROTEIN"/>
    <property type="match status" value="1"/>
</dbReference>
<evidence type="ECO:0000256" key="1">
    <source>
        <dbReference type="SAM" id="MobiDB-lite"/>
    </source>
</evidence>
<proteinExistence type="predicted"/>
<comment type="caution">
    <text evidence="3">The sequence shown here is derived from an EMBL/GenBank/DDBJ whole genome shotgun (WGS) entry which is preliminary data.</text>
</comment>
<feature type="region of interest" description="Disordered" evidence="1">
    <location>
        <begin position="1"/>
        <end position="28"/>
    </location>
</feature>
<dbReference type="InterPro" id="IPR007936">
    <property type="entry name" value="VapE-like_dom"/>
</dbReference>
<evidence type="ECO:0000313" key="3">
    <source>
        <dbReference type="EMBL" id="MBK9983843.1"/>
    </source>
</evidence>
<dbReference type="EMBL" id="JADKGY010000028">
    <property type="protein sequence ID" value="MBK9983843.1"/>
    <property type="molecule type" value="Genomic_DNA"/>
</dbReference>
<dbReference type="InterPro" id="IPR027417">
    <property type="entry name" value="P-loop_NTPase"/>
</dbReference>
<organism evidence="3 4">
    <name type="scientific">Candidatus Opimibacter skivensis</name>
    <dbReference type="NCBI Taxonomy" id="2982028"/>
    <lineage>
        <taxon>Bacteria</taxon>
        <taxon>Pseudomonadati</taxon>
        <taxon>Bacteroidota</taxon>
        <taxon>Saprospiria</taxon>
        <taxon>Saprospirales</taxon>
        <taxon>Saprospiraceae</taxon>
        <taxon>Candidatus Opimibacter</taxon>
    </lineage>
</organism>
<gene>
    <name evidence="3" type="ORF">IPP15_15990</name>
</gene>
<dbReference type="Pfam" id="PF05272">
    <property type="entry name" value="VapE-like_dom"/>
    <property type="match status" value="1"/>
</dbReference>
<sequence length="433" mass="49718">MRKPPPPPDEPTDDETKPKKRKRADEDSETDLEKVIDYLNAEYMFQHNRITEERVFRKKQFALGEKNEWALLEEEDLNTILIEMKLNRYKVSKEVLTMIIFSRLTKSVSPIADYLSGLLTRKPTGKAAFAALCKTIKLTNETEYRKPFERLLWRWLCANAACALGQKINDVCLVFIGGQGTGKTTWLNKLCPLNDYGYCGHIDPNTTNNETANLLGEKWLINIDDQLETIFGKDFNSLKSVISAPNVSNRKAYARQAKKRARIASFVASVNSTNFLTDTQNRRYLCFEIETVNRELSNAINYDDVWAEVVQALIAGERFVFNKDEMAQLNEMNDQFLEVTQEHEWLSLCYVPATDADANVSTLTMSEILTRLTVVSGNKTLRQSKLLRALERQGFVMRQCRRPGTANVIKGYRLKDIREQSQYTHEEPEPAPF</sequence>
<accession>A0A9D7SXL3</accession>
<dbReference type="PANTHER" id="PTHR34985">
    <property type="entry name" value="SLR0554 PROTEIN"/>
    <property type="match status" value="1"/>
</dbReference>
<evidence type="ECO:0000259" key="2">
    <source>
        <dbReference type="Pfam" id="PF05272"/>
    </source>
</evidence>
<name>A0A9D7SXL3_9BACT</name>
<dbReference type="AlphaFoldDB" id="A0A9D7SXL3"/>